<dbReference type="Pfam" id="PF13568">
    <property type="entry name" value="OMP_b-brl_2"/>
    <property type="match status" value="1"/>
</dbReference>
<keyword evidence="1" id="KW-0732">Signal</keyword>
<accession>A0ABY4CWC5</accession>
<sequence>MIRHFTLSLLGLLAATNTLQAQHLRFGVKAGLNASTYYGGDVANPRFRLGPMAGVLARLPLFTHLDVQPELLFEQRGARTSYTKEYRGTDTNVKYTYQERSLLHYIGLPVLGRVHGEKWFAVAGPQLSYLVGARRRGHSRAELASGVPDPAFVFPEATSVRGTNDYQRWEVGYVVGIGYQATTRFGVELRYAAGLTSVRQPLDYATTIPTSRTEGIRNRTLQAQVSYQLSAL</sequence>
<feature type="signal peptide" evidence="1">
    <location>
        <begin position="1"/>
        <end position="21"/>
    </location>
</feature>
<keyword evidence="4" id="KW-1185">Reference proteome</keyword>
<dbReference type="RefSeq" id="WP_243798010.1">
    <property type="nucleotide sequence ID" value="NZ_CP094669.1"/>
</dbReference>
<reference evidence="3 4" key="1">
    <citation type="submission" date="2022-03" db="EMBL/GenBank/DDBJ databases">
        <title>Hymenobactersp. isolated from the air.</title>
        <authorList>
            <person name="Won M."/>
            <person name="Kwon S.-W."/>
        </authorList>
    </citation>
    <scope>NUCLEOTIDE SEQUENCE [LARGE SCALE GENOMIC DNA]</scope>
    <source>
        <strain evidence="3 4">KACC 21982</strain>
    </source>
</reference>
<dbReference type="EMBL" id="CP094669">
    <property type="protein sequence ID" value="UOG74555.1"/>
    <property type="molecule type" value="Genomic_DNA"/>
</dbReference>
<evidence type="ECO:0000259" key="2">
    <source>
        <dbReference type="Pfam" id="PF13568"/>
    </source>
</evidence>
<evidence type="ECO:0000313" key="4">
    <source>
        <dbReference type="Proteomes" id="UP000831113"/>
    </source>
</evidence>
<gene>
    <name evidence="3" type="ORF">MTX78_20855</name>
</gene>
<evidence type="ECO:0000256" key="1">
    <source>
        <dbReference type="SAM" id="SignalP"/>
    </source>
</evidence>
<name>A0ABY4CWC5_9BACT</name>
<evidence type="ECO:0000313" key="3">
    <source>
        <dbReference type="EMBL" id="UOG74555.1"/>
    </source>
</evidence>
<dbReference type="InterPro" id="IPR025665">
    <property type="entry name" value="Beta-barrel_OMP_2"/>
</dbReference>
<feature type="domain" description="Outer membrane protein beta-barrel" evidence="2">
    <location>
        <begin position="20"/>
        <end position="198"/>
    </location>
</feature>
<protein>
    <submittedName>
        <fullName evidence="3">PorT family protein</fullName>
    </submittedName>
</protein>
<dbReference type="Proteomes" id="UP000831113">
    <property type="component" value="Chromosome"/>
</dbReference>
<proteinExistence type="predicted"/>
<organism evidence="3 4">
    <name type="scientific">Hymenobacter tibetensis</name>
    <dbReference type="NCBI Taxonomy" id="497967"/>
    <lineage>
        <taxon>Bacteria</taxon>
        <taxon>Pseudomonadati</taxon>
        <taxon>Bacteroidota</taxon>
        <taxon>Cytophagia</taxon>
        <taxon>Cytophagales</taxon>
        <taxon>Hymenobacteraceae</taxon>
        <taxon>Hymenobacter</taxon>
    </lineage>
</organism>
<feature type="chain" id="PRO_5046014438" evidence="1">
    <location>
        <begin position="22"/>
        <end position="232"/>
    </location>
</feature>